<keyword evidence="2" id="KW-1185">Reference proteome</keyword>
<gene>
    <name evidence="1" type="ORF">E2C01_081824</name>
</gene>
<evidence type="ECO:0000313" key="1">
    <source>
        <dbReference type="EMBL" id="MPC86979.1"/>
    </source>
</evidence>
<comment type="caution">
    <text evidence="1">The sequence shown here is derived from an EMBL/GenBank/DDBJ whole genome shotgun (WGS) entry which is preliminary data.</text>
</comment>
<reference evidence="1 2" key="1">
    <citation type="submission" date="2019-05" db="EMBL/GenBank/DDBJ databases">
        <title>Another draft genome of Portunus trituberculatus and its Hox gene families provides insights of decapod evolution.</title>
        <authorList>
            <person name="Jeong J.-H."/>
            <person name="Song I."/>
            <person name="Kim S."/>
            <person name="Choi T."/>
            <person name="Kim D."/>
            <person name="Ryu S."/>
            <person name="Kim W."/>
        </authorList>
    </citation>
    <scope>NUCLEOTIDE SEQUENCE [LARGE SCALE GENOMIC DNA]</scope>
    <source>
        <tissue evidence="1">Muscle</tissue>
    </source>
</reference>
<organism evidence="1 2">
    <name type="scientific">Portunus trituberculatus</name>
    <name type="common">Swimming crab</name>
    <name type="synonym">Neptunus trituberculatus</name>
    <dbReference type="NCBI Taxonomy" id="210409"/>
    <lineage>
        <taxon>Eukaryota</taxon>
        <taxon>Metazoa</taxon>
        <taxon>Ecdysozoa</taxon>
        <taxon>Arthropoda</taxon>
        <taxon>Crustacea</taxon>
        <taxon>Multicrustacea</taxon>
        <taxon>Malacostraca</taxon>
        <taxon>Eumalacostraca</taxon>
        <taxon>Eucarida</taxon>
        <taxon>Decapoda</taxon>
        <taxon>Pleocyemata</taxon>
        <taxon>Brachyura</taxon>
        <taxon>Eubrachyura</taxon>
        <taxon>Portunoidea</taxon>
        <taxon>Portunidae</taxon>
        <taxon>Portuninae</taxon>
        <taxon>Portunus</taxon>
    </lineage>
</organism>
<protein>
    <submittedName>
        <fullName evidence="1">Uncharacterized protein</fullName>
    </submittedName>
</protein>
<evidence type="ECO:0000313" key="2">
    <source>
        <dbReference type="Proteomes" id="UP000324222"/>
    </source>
</evidence>
<dbReference type="Proteomes" id="UP000324222">
    <property type="component" value="Unassembled WGS sequence"/>
</dbReference>
<proteinExistence type="predicted"/>
<accession>A0A5B7IXH6</accession>
<dbReference type="AlphaFoldDB" id="A0A5B7IXH6"/>
<sequence>MSNMGSFSIFQRFMHQHSEKLAKHTICLRK</sequence>
<dbReference type="EMBL" id="VSRR010073153">
    <property type="protein sequence ID" value="MPC86979.1"/>
    <property type="molecule type" value="Genomic_DNA"/>
</dbReference>
<name>A0A5B7IXH6_PORTR</name>